<dbReference type="InterPro" id="IPR043725">
    <property type="entry name" value="DUF5667"/>
</dbReference>
<evidence type="ECO:0000313" key="3">
    <source>
        <dbReference type="EMBL" id="SNY05335.1"/>
    </source>
</evidence>
<accession>A0A285F213</accession>
<feature type="compositionally biased region" description="Low complexity" evidence="1">
    <location>
        <begin position="372"/>
        <end position="387"/>
    </location>
</feature>
<feature type="region of interest" description="Disordered" evidence="1">
    <location>
        <begin position="273"/>
        <end position="404"/>
    </location>
</feature>
<organism evidence="3 4">
    <name type="scientific">Paractinoplanes atraurantiacus</name>
    <dbReference type="NCBI Taxonomy" id="1036182"/>
    <lineage>
        <taxon>Bacteria</taxon>
        <taxon>Bacillati</taxon>
        <taxon>Actinomycetota</taxon>
        <taxon>Actinomycetes</taxon>
        <taxon>Micromonosporales</taxon>
        <taxon>Micromonosporaceae</taxon>
        <taxon>Paractinoplanes</taxon>
    </lineage>
</organism>
<evidence type="ECO:0000259" key="2">
    <source>
        <dbReference type="Pfam" id="PF18915"/>
    </source>
</evidence>
<proteinExistence type="predicted"/>
<feature type="domain" description="DUF5667" evidence="2">
    <location>
        <begin position="138"/>
        <end position="212"/>
    </location>
</feature>
<gene>
    <name evidence="3" type="ORF">SAMN05421748_101445</name>
</gene>
<reference evidence="3 4" key="1">
    <citation type="submission" date="2017-09" db="EMBL/GenBank/DDBJ databases">
        <authorList>
            <person name="Ehlers B."/>
            <person name="Leendertz F.H."/>
        </authorList>
    </citation>
    <scope>NUCLEOTIDE SEQUENCE [LARGE SCALE GENOMIC DNA]</scope>
    <source>
        <strain evidence="3 4">CGMCC 4.6857</strain>
    </source>
</reference>
<dbReference type="Pfam" id="PF18915">
    <property type="entry name" value="DUF5667"/>
    <property type="match status" value="1"/>
</dbReference>
<dbReference type="Proteomes" id="UP000219612">
    <property type="component" value="Unassembled WGS sequence"/>
</dbReference>
<name>A0A285F213_9ACTN</name>
<protein>
    <recommendedName>
        <fullName evidence="2">DUF5667 domain-containing protein</fullName>
    </recommendedName>
</protein>
<sequence length="404" mass="41298">MNFDFLDRRSAERFAELLDENTGGRRHHSRGQADEQLAELVAIGNSLSGARPGVRVDSEFRTGLRSMLVATAERDGIGRTATAVEKEPAARQASTARTGLRAGLLGHGGRIRARGAIVIGVAAGAMAVSGISAASENASPGDALYGVKRSTERAQLAMAGSDVSRGQLSLDFARNRLAEAAAMKGGDSGFAGVLDDMDADTRKGVKQLTTAAVANRDAKPLTTIDGFVDRQRGMLMPKLDQLSTGNRERAGGSLQLLESVSKRSADLRAGLKCSPVASNGADTLGPKLKDCADDTDGPSSTSSRPSSGQSSKTTTKPSKDAKVSPQDADPTAEPGATAGSNKVKSNGGVTGQATPSTSPELPLGGTPVPSETPLLDPGTGTGDTTGDSTEKGPLGGLLDGIFGD</sequence>
<dbReference type="AlphaFoldDB" id="A0A285F213"/>
<dbReference type="EMBL" id="OBDY01000001">
    <property type="protein sequence ID" value="SNY05335.1"/>
    <property type="molecule type" value="Genomic_DNA"/>
</dbReference>
<keyword evidence="4" id="KW-1185">Reference proteome</keyword>
<evidence type="ECO:0000313" key="4">
    <source>
        <dbReference type="Proteomes" id="UP000219612"/>
    </source>
</evidence>
<evidence type="ECO:0000256" key="1">
    <source>
        <dbReference type="SAM" id="MobiDB-lite"/>
    </source>
</evidence>
<feature type="compositionally biased region" description="Low complexity" evidence="1">
    <location>
        <begin position="297"/>
        <end position="311"/>
    </location>
</feature>
<feature type="compositionally biased region" description="Gly residues" evidence="1">
    <location>
        <begin position="393"/>
        <end position="404"/>
    </location>
</feature>